<evidence type="ECO:0000256" key="1">
    <source>
        <dbReference type="SAM" id="Phobius"/>
    </source>
</evidence>
<keyword evidence="3" id="KW-1185">Reference proteome</keyword>
<organism evidence="2 3">
    <name type="scientific">Melipona bicolor</name>
    <dbReference type="NCBI Taxonomy" id="60889"/>
    <lineage>
        <taxon>Eukaryota</taxon>
        <taxon>Metazoa</taxon>
        <taxon>Ecdysozoa</taxon>
        <taxon>Arthropoda</taxon>
        <taxon>Hexapoda</taxon>
        <taxon>Insecta</taxon>
        <taxon>Pterygota</taxon>
        <taxon>Neoptera</taxon>
        <taxon>Endopterygota</taxon>
        <taxon>Hymenoptera</taxon>
        <taxon>Apocrita</taxon>
        <taxon>Aculeata</taxon>
        <taxon>Apoidea</taxon>
        <taxon>Anthophila</taxon>
        <taxon>Apidae</taxon>
        <taxon>Melipona</taxon>
    </lineage>
</organism>
<dbReference type="Proteomes" id="UP001177670">
    <property type="component" value="Unassembled WGS sequence"/>
</dbReference>
<evidence type="ECO:0000313" key="3">
    <source>
        <dbReference type="Proteomes" id="UP001177670"/>
    </source>
</evidence>
<gene>
    <name evidence="2" type="ORF">K0M31_008027</name>
</gene>
<protein>
    <submittedName>
        <fullName evidence="2">Uncharacterized protein</fullName>
    </submittedName>
</protein>
<name>A0AA40KWA1_9HYME</name>
<proteinExistence type="predicted"/>
<evidence type="ECO:0000313" key="2">
    <source>
        <dbReference type="EMBL" id="KAK1135256.1"/>
    </source>
</evidence>
<comment type="caution">
    <text evidence="2">The sequence shown here is derived from an EMBL/GenBank/DDBJ whole genome shotgun (WGS) entry which is preliminary data.</text>
</comment>
<reference evidence="2" key="1">
    <citation type="submission" date="2021-10" db="EMBL/GenBank/DDBJ databases">
        <title>Melipona bicolor Genome sequencing and assembly.</title>
        <authorList>
            <person name="Araujo N.S."/>
            <person name="Arias M.C."/>
        </authorList>
    </citation>
    <scope>NUCLEOTIDE SEQUENCE</scope>
    <source>
        <strain evidence="2">USP_2M_L1-L4_2017</strain>
        <tissue evidence="2">Whole body</tissue>
    </source>
</reference>
<keyword evidence="1" id="KW-0812">Transmembrane</keyword>
<dbReference type="AlphaFoldDB" id="A0AA40KWA1"/>
<keyword evidence="1" id="KW-1133">Transmembrane helix</keyword>
<keyword evidence="1" id="KW-0472">Membrane</keyword>
<feature type="transmembrane region" description="Helical" evidence="1">
    <location>
        <begin position="91"/>
        <end position="111"/>
    </location>
</feature>
<sequence length="147" mass="17458">MSTVFHELNRNPVDQSIKYKENSFPVVRPPTFDSLNLTSMNGVVIKLLTLCFLSLSMTYDYISPRERTESTQVYDLLSFTLERAIDRYNKLIDRVFLLILLMFYSLMNTIYDDERNTFQRFREFLVPALAFKRSSIRKARFSFSCFQ</sequence>
<dbReference type="EMBL" id="JAHYIQ010000002">
    <property type="protein sequence ID" value="KAK1135256.1"/>
    <property type="molecule type" value="Genomic_DNA"/>
</dbReference>
<accession>A0AA40KWA1</accession>